<dbReference type="OrthoDB" id="1956472at2"/>
<dbReference type="Proteomes" id="UP000184604">
    <property type="component" value="Chromosome"/>
</dbReference>
<name>A0A1L5F8R0_CLOKL</name>
<evidence type="ECO:0000313" key="2">
    <source>
        <dbReference type="EMBL" id="APM39416.1"/>
    </source>
</evidence>
<feature type="region of interest" description="Disordered" evidence="1">
    <location>
        <begin position="108"/>
        <end position="131"/>
    </location>
</feature>
<gene>
    <name evidence="2" type="ORF">BS101_12015</name>
</gene>
<organism evidence="2 3">
    <name type="scientific">Clostridium kluyveri</name>
    <dbReference type="NCBI Taxonomy" id="1534"/>
    <lineage>
        <taxon>Bacteria</taxon>
        <taxon>Bacillati</taxon>
        <taxon>Bacillota</taxon>
        <taxon>Clostridia</taxon>
        <taxon>Eubacteriales</taxon>
        <taxon>Clostridiaceae</taxon>
        <taxon>Clostridium</taxon>
    </lineage>
</organism>
<sequence>MAKKLNLENLAGGAFTERVNQAIQEVMENISDPNTPWKTKRKVVITMVFEANEDRNITNVDIVSKPTLAPKEGVHTNIIIDRDLDGEIIAAEYKKQIPGQQAVKIDTETGEILEKKENDNQDNTDGLKIVK</sequence>
<evidence type="ECO:0000256" key="1">
    <source>
        <dbReference type="SAM" id="MobiDB-lite"/>
    </source>
</evidence>
<evidence type="ECO:0000313" key="3">
    <source>
        <dbReference type="Proteomes" id="UP000184604"/>
    </source>
</evidence>
<dbReference type="EMBL" id="CP018335">
    <property type="protein sequence ID" value="APM39416.1"/>
    <property type="molecule type" value="Genomic_DNA"/>
</dbReference>
<dbReference type="AlphaFoldDB" id="A0A1L5F8R0"/>
<dbReference type="RefSeq" id="WP_073539040.1">
    <property type="nucleotide sequence ID" value="NZ_CP018335.1"/>
</dbReference>
<protein>
    <submittedName>
        <fullName evidence="2">Replication terminator protein</fullName>
    </submittedName>
</protein>
<accession>A0A1L5F8R0</accession>
<proteinExistence type="predicted"/>
<reference evidence="2 3" key="1">
    <citation type="submission" date="2016-12" db="EMBL/GenBank/DDBJ databases">
        <title>Complete genome sequence of Clostridium kluyveri JZZ isolated from the pit mud of a Chinese flavor liquor-making factory.</title>
        <authorList>
            <person name="Wang Y."/>
        </authorList>
    </citation>
    <scope>NUCLEOTIDE SEQUENCE [LARGE SCALE GENOMIC DNA]</scope>
    <source>
        <strain evidence="2 3">JZZ</strain>
    </source>
</reference>